<accession>A0A016WYQ6</accession>
<reference evidence="3" key="1">
    <citation type="journal article" date="2015" name="Nat. Genet.">
        <title>The genome and transcriptome of the zoonotic hookworm Ancylostoma ceylanicum identify infection-specific gene families.</title>
        <authorList>
            <person name="Schwarz E.M."/>
            <person name="Hu Y."/>
            <person name="Antoshechkin I."/>
            <person name="Miller M.M."/>
            <person name="Sternberg P.W."/>
            <person name="Aroian R.V."/>
        </authorList>
    </citation>
    <scope>NUCLEOTIDE SEQUENCE</scope>
    <source>
        <strain evidence="3">HY135</strain>
    </source>
</reference>
<feature type="region of interest" description="Disordered" evidence="1">
    <location>
        <begin position="28"/>
        <end position="51"/>
    </location>
</feature>
<gene>
    <name evidence="2" type="primary">Acey_s0444.g1564</name>
    <name evidence="2" type="ORF">Y032_0444g1564</name>
</gene>
<dbReference type="EMBL" id="JARK01000044">
    <property type="protein sequence ID" value="EYC44959.1"/>
    <property type="molecule type" value="Genomic_DNA"/>
</dbReference>
<dbReference type="AlphaFoldDB" id="A0A016WYQ6"/>
<dbReference type="Proteomes" id="UP000024635">
    <property type="component" value="Unassembled WGS sequence"/>
</dbReference>
<keyword evidence="3" id="KW-1185">Reference proteome</keyword>
<evidence type="ECO:0000313" key="2">
    <source>
        <dbReference type="EMBL" id="EYC44959.1"/>
    </source>
</evidence>
<comment type="caution">
    <text evidence="2">The sequence shown here is derived from an EMBL/GenBank/DDBJ whole genome shotgun (WGS) entry which is preliminary data.</text>
</comment>
<evidence type="ECO:0000256" key="1">
    <source>
        <dbReference type="SAM" id="MobiDB-lite"/>
    </source>
</evidence>
<sequence length="69" mass="7942">MQCEVLPRYTALTLDLYCQRLERKLAETEPKLQHDPIPARQSSSAHYKSDSLEDTRLWMGSADFTTVQA</sequence>
<proteinExistence type="predicted"/>
<protein>
    <submittedName>
        <fullName evidence="2">Uncharacterized protein</fullName>
    </submittedName>
</protein>
<name>A0A016WYQ6_9BILA</name>
<organism evidence="2 3">
    <name type="scientific">Ancylostoma ceylanicum</name>
    <dbReference type="NCBI Taxonomy" id="53326"/>
    <lineage>
        <taxon>Eukaryota</taxon>
        <taxon>Metazoa</taxon>
        <taxon>Ecdysozoa</taxon>
        <taxon>Nematoda</taxon>
        <taxon>Chromadorea</taxon>
        <taxon>Rhabditida</taxon>
        <taxon>Rhabditina</taxon>
        <taxon>Rhabditomorpha</taxon>
        <taxon>Strongyloidea</taxon>
        <taxon>Ancylostomatidae</taxon>
        <taxon>Ancylostomatinae</taxon>
        <taxon>Ancylostoma</taxon>
    </lineage>
</organism>
<evidence type="ECO:0000313" key="3">
    <source>
        <dbReference type="Proteomes" id="UP000024635"/>
    </source>
</evidence>